<evidence type="ECO:0000256" key="3">
    <source>
        <dbReference type="ARBA" id="ARBA00023002"/>
    </source>
</evidence>
<dbReference type="RefSeq" id="XP_016587786.1">
    <property type="nucleotide sequence ID" value="XM_016736255.1"/>
</dbReference>
<organism evidence="4 5">
    <name type="scientific">Sporothrix schenckii 1099-18</name>
    <dbReference type="NCBI Taxonomy" id="1397361"/>
    <lineage>
        <taxon>Eukaryota</taxon>
        <taxon>Fungi</taxon>
        <taxon>Dikarya</taxon>
        <taxon>Ascomycota</taxon>
        <taxon>Pezizomycotina</taxon>
        <taxon>Sordariomycetes</taxon>
        <taxon>Sordariomycetidae</taxon>
        <taxon>Ophiostomatales</taxon>
        <taxon>Ophiostomataceae</taxon>
        <taxon>Sporothrix</taxon>
    </lineage>
</organism>
<dbReference type="GeneID" id="27671532"/>
<dbReference type="EMBL" id="AXCR01000007">
    <property type="protein sequence ID" value="KJR85110.1"/>
    <property type="molecule type" value="Genomic_DNA"/>
</dbReference>
<reference evidence="4 5" key="1">
    <citation type="journal article" date="2014" name="BMC Genomics">
        <title>Comparative genomics of the major fungal agents of human and animal Sporotrichosis: Sporothrix schenckii and Sporothrix brasiliensis.</title>
        <authorList>
            <person name="Teixeira M.M."/>
            <person name="de Almeida L.G."/>
            <person name="Kubitschek-Barreira P."/>
            <person name="Alves F.L."/>
            <person name="Kioshima E.S."/>
            <person name="Abadio A.K."/>
            <person name="Fernandes L."/>
            <person name="Derengowski L.S."/>
            <person name="Ferreira K.S."/>
            <person name="Souza R.C."/>
            <person name="Ruiz J.C."/>
            <person name="de Andrade N.C."/>
            <person name="Paes H.C."/>
            <person name="Nicola A.M."/>
            <person name="Albuquerque P."/>
            <person name="Gerber A.L."/>
            <person name="Martins V.P."/>
            <person name="Peconick L.D."/>
            <person name="Neto A.V."/>
            <person name="Chaucanez C.B."/>
            <person name="Silva P.A."/>
            <person name="Cunha O.L."/>
            <person name="de Oliveira F.F."/>
            <person name="dos Santos T.C."/>
            <person name="Barros A.L."/>
            <person name="Soares M.A."/>
            <person name="de Oliveira L.M."/>
            <person name="Marini M.M."/>
            <person name="Villalobos-Duno H."/>
            <person name="Cunha M.M."/>
            <person name="de Hoog S."/>
            <person name="da Silveira J.F."/>
            <person name="Henrissat B."/>
            <person name="Nino-Vega G.A."/>
            <person name="Cisalpino P.S."/>
            <person name="Mora-Montes H.M."/>
            <person name="Almeida S.R."/>
            <person name="Stajich J.E."/>
            <person name="Lopes-Bezerra L.M."/>
            <person name="Vasconcelos A.T."/>
            <person name="Felipe M.S."/>
        </authorList>
    </citation>
    <scope>NUCLEOTIDE SEQUENCE [LARGE SCALE GENOMIC DNA]</scope>
    <source>
        <strain evidence="4 5">1099-18</strain>
    </source>
</reference>
<dbReference type="KEGG" id="ssck:SPSK_09683"/>
<comment type="caution">
    <text evidence="4">The sequence shown here is derived from an EMBL/GenBank/DDBJ whole genome shotgun (WGS) entry which is preliminary data.</text>
</comment>
<dbReference type="InterPro" id="IPR036291">
    <property type="entry name" value="NAD(P)-bd_dom_sf"/>
</dbReference>
<dbReference type="Gene3D" id="3.40.50.720">
    <property type="entry name" value="NAD(P)-binding Rossmann-like Domain"/>
    <property type="match status" value="1"/>
</dbReference>
<dbReference type="Proteomes" id="UP000033710">
    <property type="component" value="Unassembled WGS sequence"/>
</dbReference>
<accession>A0A0F2M8G7</accession>
<dbReference type="PANTHER" id="PTHR43669:SF11">
    <property type="entry name" value="SHORT-CHAIN DEHYDROGENASE_OXIDOREDUCTASE"/>
    <property type="match status" value="1"/>
</dbReference>
<dbReference type="VEuPathDB" id="FungiDB:SPSK_09683"/>
<dbReference type="PROSITE" id="PS00061">
    <property type="entry name" value="ADH_SHORT"/>
    <property type="match status" value="1"/>
</dbReference>
<dbReference type="GO" id="GO:0016491">
    <property type="term" value="F:oxidoreductase activity"/>
    <property type="evidence" value="ECO:0007669"/>
    <property type="project" value="UniProtKB-KW"/>
</dbReference>
<comment type="similarity">
    <text evidence="1">Belongs to the short-chain dehydrogenases/reductases (SDR) family.</text>
</comment>
<protein>
    <submittedName>
        <fullName evidence="4">NADP(+)-dependent dehydrogenase</fullName>
    </submittedName>
</protein>
<evidence type="ECO:0000256" key="2">
    <source>
        <dbReference type="ARBA" id="ARBA00022857"/>
    </source>
</evidence>
<evidence type="ECO:0000313" key="5">
    <source>
        <dbReference type="Proteomes" id="UP000033710"/>
    </source>
</evidence>
<name>A0A0F2M8G7_SPOSC</name>
<reference evidence="4 5" key="2">
    <citation type="journal article" date="2015" name="Eukaryot. Cell">
        <title>Asexual propagation of a virulent clone complex in a human and feline outbreak of sporotrichosis.</title>
        <authorList>
            <person name="Teixeira Mde M."/>
            <person name="Rodrigues A.M."/>
            <person name="Tsui C.K."/>
            <person name="de Almeida L.G."/>
            <person name="Van Diepeningen A.D."/>
            <person name="van den Ende B.G."/>
            <person name="Fernandes G.F."/>
            <person name="Kano R."/>
            <person name="Hamelin R.C."/>
            <person name="Lopes-Bezerra L.M."/>
            <person name="Vasconcelos A.T."/>
            <person name="de Hoog S."/>
            <person name="de Camargo Z.P."/>
            <person name="Felipe M.S."/>
        </authorList>
    </citation>
    <scope>NUCLEOTIDE SEQUENCE [LARGE SCALE GENOMIC DNA]</scope>
    <source>
        <strain evidence="4 5">1099-18</strain>
    </source>
</reference>
<dbReference type="PANTHER" id="PTHR43669">
    <property type="entry name" value="5-KETO-D-GLUCONATE 5-REDUCTASE"/>
    <property type="match status" value="1"/>
</dbReference>
<keyword evidence="3" id="KW-0560">Oxidoreductase</keyword>
<evidence type="ECO:0000313" key="4">
    <source>
        <dbReference type="EMBL" id="KJR85110.1"/>
    </source>
</evidence>
<keyword evidence="2" id="KW-0521">NADP</keyword>
<gene>
    <name evidence="4" type="ORF">SPSK_09683</name>
</gene>
<dbReference type="InterPro" id="IPR002347">
    <property type="entry name" value="SDR_fam"/>
</dbReference>
<dbReference type="SUPFAM" id="SSF51735">
    <property type="entry name" value="NAD(P)-binding Rossmann-fold domains"/>
    <property type="match status" value="1"/>
</dbReference>
<sequence length="284" mass="30368">MPFPYKTVLVTGATSGIGQALVERLLTHGDNIFVIAAGRRQDRLDALLAAHGPDKIAIENVDVGDLAQLPAWVAKITAAHPTLDCVVLNAGFQQSINLADPASVSLQRLTDEVTVNYLSPVHASNLFLPHFIALGAQGQEGREGPGRPTAIVFVTSGLSIVPIARCPNYCATKAALHSLAWTLRTQLQADPATARTRVIEIVPPAVETELHTRQGLPAMGMPLGQFIDEIWAGLTADEDIDEVMPQLLRNMSGHVEDAKRESYANFAAMMAAQTAKAKEAAKAK</sequence>
<evidence type="ECO:0000256" key="1">
    <source>
        <dbReference type="ARBA" id="ARBA00006484"/>
    </source>
</evidence>
<dbReference type="Pfam" id="PF00106">
    <property type="entry name" value="adh_short"/>
    <property type="match status" value="1"/>
</dbReference>
<dbReference type="InterPro" id="IPR020904">
    <property type="entry name" value="Sc_DH/Rdtase_CS"/>
</dbReference>
<dbReference type="AlphaFoldDB" id="A0A0F2M8G7"/>
<proteinExistence type="inferred from homology"/>
<dbReference type="OrthoDB" id="37659at2759"/>
<dbReference type="PRINTS" id="PR00081">
    <property type="entry name" value="GDHRDH"/>
</dbReference>